<evidence type="ECO:0000256" key="10">
    <source>
        <dbReference type="PROSITE-ProRule" id="PRU00339"/>
    </source>
</evidence>
<dbReference type="Proteomes" id="UP000660380">
    <property type="component" value="Unassembled WGS sequence"/>
</dbReference>
<feature type="repeat" description="TPR" evidence="10">
    <location>
        <begin position="489"/>
        <end position="522"/>
    </location>
</feature>
<dbReference type="Pfam" id="PF13424">
    <property type="entry name" value="TPR_12"/>
    <property type="match status" value="5"/>
</dbReference>
<comment type="subcellular location">
    <subcellularLocation>
        <location evidence="1">Cytoplasm</location>
        <location evidence="1">Cytoskeleton</location>
    </subcellularLocation>
</comment>
<sequence length="1263" mass="141484">MDEQRIKDYLNLIQELLSCPSGQEGEILQTNSNLIDEGLIAVMEQVAADMAEDGDRDAAEWLQNLAVELIEPIGELGGQRLQKYLSLIELLLSCSNGEESEILQANQALIDEGLVGVMERMAVDLAAEGEQDAANQLQNLATQLINSIREKPWYKLNQRVVELYESGKYTQAVILATQALELARSSYGNEHPDVFTSLNNLALISQAQGRYEEAESLYEQALNLVQGLLGDENAVVAQTLNNLGSLYHAQGRYREAELLLEQALSMRRRFLEDEDLDVAESLNNLASLYSVQGRYREAESLLQQSLEITQRLLENEHPDVAVSLVNLAEIYREQGRYSEAKPLLQQALNLLRHQFGNEHPDVAKSLNNLGLVYQSEGSYSEAESLLEQALNLRQHLWGHEHDDVADSLNNLALLRQTQGRYSEAEPLYQQALEITQHLFGDEHPDIAQSLNNLALLYREQGRYQEAESLYRGALNLRRNLFGDEHPDIAQSLNNLALLYRAQERYSEAEPLLQEALNLWRNQLGEEHPTVAQCLNNLALLYDHQRNYHKAAPLYKQALALWECHFGNENPFLASGLHNLASHYAAQGRHSEAEPLLKKALDMTRRLEGNEHPHVAQSLNNLAVLLAATGSPNEALSHSIQANEIDDKVIHNVFAFSSENDRLAYLQKIRGNVDGFLSLIYNHLSNSPQALQAALDLVLKRKALTASALAAQNEALYSDRYPHLTEDFRKLRNLSEQIIHLTFSTPQTEDFTTYQQQLAQLQAEHNNLQKNLASQVPEIQLLEQLPNRSDVASELPVGSILIEFVRFDVFNFQAVPARGEAQWQPARYLAFILPAGQPESVEMIDIGEAEYIDSLIREFRELVSGAGKNLENQLGMFNKRIIIREYHPQAGIKLRQAIFDKLSPYLKERQHLIIAPDGELNLVPFQILKSDDTGEKMLMDEFTISYLTVGRDILRQKIETKRPASLNALVFASPNFDLSAESVTPDAPTQQQNTQPANLREFIANNPLKSATGTNILGERVAQRLNVAPFLENEALESYFNPLQCPRILLVATHGVFLPNQPEDRPLTSPYQGESGLLQRDRLNSRVENPMLRSALALAGANTWAKGGKLPPEAGKGILFAQDVAGLDLWANEISVLSACETGIGDVAIGEGVFGLRRAFAVAGAKTLIMSLWSVNGWATTLLMERFFDNCEAGNGRATALQEAQNYLRNITVGELQQIELGREILKYEFNNGKELDPVILARQAEDRPLAHPYYWGAWICQGI</sequence>
<keyword evidence="4" id="KW-0493">Microtubule</keyword>
<evidence type="ECO:0000256" key="4">
    <source>
        <dbReference type="ARBA" id="ARBA00022701"/>
    </source>
</evidence>
<dbReference type="PROSITE" id="PS50293">
    <property type="entry name" value="TPR_REGION"/>
    <property type="match status" value="1"/>
</dbReference>
<feature type="repeat" description="TPR" evidence="10">
    <location>
        <begin position="405"/>
        <end position="438"/>
    </location>
</feature>
<evidence type="ECO:0000256" key="6">
    <source>
        <dbReference type="ARBA" id="ARBA00022803"/>
    </source>
</evidence>
<evidence type="ECO:0000256" key="9">
    <source>
        <dbReference type="ARBA" id="ARBA00023212"/>
    </source>
</evidence>
<dbReference type="RefSeq" id="WP_051502739.1">
    <property type="nucleotide sequence ID" value="NZ_JACJTA010000038.1"/>
</dbReference>
<feature type="repeat" description="TPR" evidence="10">
    <location>
        <begin position="279"/>
        <end position="312"/>
    </location>
</feature>
<dbReference type="SUPFAM" id="SSF48452">
    <property type="entry name" value="TPR-like"/>
    <property type="match status" value="1"/>
</dbReference>
<dbReference type="InterPro" id="IPR019734">
    <property type="entry name" value="TPR_rpt"/>
</dbReference>
<evidence type="ECO:0000256" key="1">
    <source>
        <dbReference type="ARBA" id="ARBA00004245"/>
    </source>
</evidence>
<keyword evidence="5" id="KW-0677">Repeat</keyword>
<reference evidence="12 13" key="1">
    <citation type="journal article" date="2020" name="ISME J.">
        <title>Comparative genomics reveals insights into cyanobacterial evolution and habitat adaptation.</title>
        <authorList>
            <person name="Chen M.Y."/>
            <person name="Teng W.K."/>
            <person name="Zhao L."/>
            <person name="Hu C.X."/>
            <person name="Zhou Y.K."/>
            <person name="Han B.P."/>
            <person name="Song L.R."/>
            <person name="Shu W.S."/>
        </authorList>
    </citation>
    <scope>NUCLEOTIDE SEQUENCE [LARGE SCALE GENOMIC DNA]</scope>
    <source>
        <strain evidence="12 13">FACHB-248</strain>
    </source>
</reference>
<dbReference type="Pfam" id="PF12770">
    <property type="entry name" value="CHAT"/>
    <property type="match status" value="1"/>
</dbReference>
<evidence type="ECO:0000256" key="2">
    <source>
        <dbReference type="ARBA" id="ARBA00009622"/>
    </source>
</evidence>
<keyword evidence="8" id="KW-0505">Motor protein</keyword>
<feature type="domain" description="CHAT" evidence="11">
    <location>
        <begin position="892"/>
        <end position="1262"/>
    </location>
</feature>
<dbReference type="EMBL" id="JACJTA010000038">
    <property type="protein sequence ID" value="MBD2606320.1"/>
    <property type="molecule type" value="Genomic_DNA"/>
</dbReference>
<feature type="repeat" description="TPR" evidence="10">
    <location>
        <begin position="447"/>
        <end position="480"/>
    </location>
</feature>
<feature type="repeat" description="TPR" evidence="10">
    <location>
        <begin position="237"/>
        <end position="270"/>
    </location>
</feature>
<dbReference type="Gene3D" id="1.25.40.10">
    <property type="entry name" value="Tetratricopeptide repeat domain"/>
    <property type="match status" value="3"/>
</dbReference>
<evidence type="ECO:0000256" key="7">
    <source>
        <dbReference type="ARBA" id="ARBA00023054"/>
    </source>
</evidence>
<evidence type="ECO:0000313" key="12">
    <source>
        <dbReference type="EMBL" id="MBD2606320.1"/>
    </source>
</evidence>
<organism evidence="12 13">
    <name type="scientific">Scytonema hofmannii FACHB-248</name>
    <dbReference type="NCBI Taxonomy" id="1842502"/>
    <lineage>
        <taxon>Bacteria</taxon>
        <taxon>Bacillati</taxon>
        <taxon>Cyanobacteriota</taxon>
        <taxon>Cyanophyceae</taxon>
        <taxon>Nostocales</taxon>
        <taxon>Scytonemataceae</taxon>
        <taxon>Scytonema</taxon>
    </lineage>
</organism>
<gene>
    <name evidence="12" type="ORF">H6G81_17730</name>
</gene>
<comment type="similarity">
    <text evidence="2">Belongs to the kinesin light chain family.</text>
</comment>
<dbReference type="PROSITE" id="PS50005">
    <property type="entry name" value="TPR"/>
    <property type="match status" value="7"/>
</dbReference>
<feature type="repeat" description="TPR" evidence="10">
    <location>
        <begin position="363"/>
        <end position="396"/>
    </location>
</feature>
<dbReference type="PANTHER" id="PTHR45783:SF3">
    <property type="entry name" value="KINESIN LIGHT CHAIN"/>
    <property type="match status" value="1"/>
</dbReference>
<keyword evidence="9" id="KW-0206">Cytoskeleton</keyword>
<comment type="caution">
    <text evidence="12">The sequence shown here is derived from an EMBL/GenBank/DDBJ whole genome shotgun (WGS) entry which is preliminary data.</text>
</comment>
<accession>A0ABR8GTE0</accession>
<evidence type="ECO:0000256" key="3">
    <source>
        <dbReference type="ARBA" id="ARBA00022490"/>
    </source>
</evidence>
<dbReference type="InterPro" id="IPR002151">
    <property type="entry name" value="Kinesin_light"/>
</dbReference>
<evidence type="ECO:0000313" key="13">
    <source>
        <dbReference type="Proteomes" id="UP000660380"/>
    </source>
</evidence>
<dbReference type="PRINTS" id="PR00381">
    <property type="entry name" value="KINESINLIGHT"/>
</dbReference>
<dbReference type="InterPro" id="IPR011990">
    <property type="entry name" value="TPR-like_helical_dom_sf"/>
</dbReference>
<dbReference type="SMART" id="SM00028">
    <property type="entry name" value="TPR"/>
    <property type="match status" value="12"/>
</dbReference>
<protein>
    <submittedName>
        <fullName evidence="12">Tetratricopeptide repeat protein</fullName>
    </submittedName>
</protein>
<name>A0ABR8GTE0_9CYAN</name>
<keyword evidence="3" id="KW-0963">Cytoplasm</keyword>
<evidence type="ECO:0000259" key="11">
    <source>
        <dbReference type="Pfam" id="PF12770"/>
    </source>
</evidence>
<feature type="repeat" description="TPR" evidence="10">
    <location>
        <begin position="321"/>
        <end position="354"/>
    </location>
</feature>
<evidence type="ECO:0000256" key="5">
    <source>
        <dbReference type="ARBA" id="ARBA00022737"/>
    </source>
</evidence>
<dbReference type="InterPro" id="IPR024983">
    <property type="entry name" value="CHAT_dom"/>
</dbReference>
<evidence type="ECO:0000256" key="8">
    <source>
        <dbReference type="ARBA" id="ARBA00023175"/>
    </source>
</evidence>
<proteinExistence type="inferred from homology"/>
<keyword evidence="7" id="KW-0175">Coiled coil</keyword>
<keyword evidence="13" id="KW-1185">Reference proteome</keyword>
<keyword evidence="6 10" id="KW-0802">TPR repeat</keyword>
<dbReference type="Pfam" id="PF13374">
    <property type="entry name" value="TPR_10"/>
    <property type="match status" value="2"/>
</dbReference>
<dbReference type="PANTHER" id="PTHR45783">
    <property type="entry name" value="KINESIN LIGHT CHAIN"/>
    <property type="match status" value="1"/>
</dbReference>